<name>X0W9U5_9ZZZZ</name>
<dbReference type="EMBL" id="BARS01032395">
    <property type="protein sequence ID" value="GAG27724.1"/>
    <property type="molecule type" value="Genomic_DNA"/>
</dbReference>
<evidence type="ECO:0008006" key="2">
    <source>
        <dbReference type="Google" id="ProtNLM"/>
    </source>
</evidence>
<protein>
    <recommendedName>
        <fullName evidence="2">4Fe-4S ferredoxin-type domain-containing protein</fullName>
    </recommendedName>
</protein>
<reference evidence="1" key="1">
    <citation type="journal article" date="2014" name="Front. Microbiol.">
        <title>High frequency of phylogenetically diverse reductive dehalogenase-homologous genes in deep subseafloor sedimentary metagenomes.</title>
        <authorList>
            <person name="Kawai M."/>
            <person name="Futagami T."/>
            <person name="Toyoda A."/>
            <person name="Takaki Y."/>
            <person name="Nishi S."/>
            <person name="Hori S."/>
            <person name="Arai W."/>
            <person name="Tsubouchi T."/>
            <person name="Morono Y."/>
            <person name="Uchiyama I."/>
            <person name="Ito T."/>
            <person name="Fujiyama A."/>
            <person name="Inagaki F."/>
            <person name="Takami H."/>
        </authorList>
    </citation>
    <scope>NUCLEOTIDE SEQUENCE</scope>
    <source>
        <strain evidence="1">Expedition CK06-06</strain>
    </source>
</reference>
<gene>
    <name evidence="1" type="ORF">S01H1_50282</name>
</gene>
<proteinExistence type="predicted"/>
<feature type="non-terminal residue" evidence="1">
    <location>
        <position position="1"/>
    </location>
</feature>
<dbReference type="AlphaFoldDB" id="X0W9U5"/>
<organism evidence="1">
    <name type="scientific">marine sediment metagenome</name>
    <dbReference type="NCBI Taxonomy" id="412755"/>
    <lineage>
        <taxon>unclassified sequences</taxon>
        <taxon>metagenomes</taxon>
        <taxon>ecological metagenomes</taxon>
    </lineage>
</organism>
<accession>X0W9U5</accession>
<comment type="caution">
    <text evidence="1">The sequence shown here is derived from an EMBL/GenBank/DDBJ whole genome shotgun (WGS) entry which is preliminary data.</text>
</comment>
<sequence>CLAGCLQCQIVCPANKKVKDWIEAGPVFTEEETKLLTNKQELDNLPTKLLRKFKKFDFTRYIEVFPRNLSGFLD</sequence>
<evidence type="ECO:0000313" key="1">
    <source>
        <dbReference type="EMBL" id="GAG27724.1"/>
    </source>
</evidence>